<keyword evidence="3" id="KW-0446">Lipid-binding</keyword>
<dbReference type="AlphaFoldDB" id="A0A428Z322"/>
<evidence type="ECO:0000313" key="5">
    <source>
        <dbReference type="EMBL" id="RSM80364.1"/>
    </source>
</evidence>
<dbReference type="GO" id="GO:0070273">
    <property type="term" value="F:phosphatidylinositol-4-phosphate binding"/>
    <property type="evidence" value="ECO:0007669"/>
    <property type="project" value="InterPro"/>
</dbReference>
<evidence type="ECO:0000256" key="2">
    <source>
        <dbReference type="ARBA" id="ARBA00023034"/>
    </source>
</evidence>
<evidence type="ECO:0000256" key="1">
    <source>
        <dbReference type="ARBA" id="ARBA00004255"/>
    </source>
</evidence>
<reference evidence="5 6" key="1">
    <citation type="submission" date="2018-05" db="EMBL/GenBank/DDBJ databases">
        <title>Evolution of GPA BGCs.</title>
        <authorList>
            <person name="Waglechner N."/>
            <person name="Wright G.D."/>
        </authorList>
    </citation>
    <scope>NUCLEOTIDE SEQUENCE [LARGE SCALE GENOMIC DNA]</scope>
    <source>
        <strain evidence="5 6">A82846</strain>
    </source>
</reference>
<comment type="caution">
    <text evidence="5">The sequence shown here is derived from an EMBL/GenBank/DDBJ whole genome shotgun (WGS) entry which is preliminary data.</text>
</comment>
<evidence type="ECO:0000256" key="3">
    <source>
        <dbReference type="ARBA" id="ARBA00023121"/>
    </source>
</evidence>
<protein>
    <recommendedName>
        <fullName evidence="7">Golgi phosphoprotein 3 (GPP34)</fullName>
    </recommendedName>
</protein>
<organism evidence="5 6">
    <name type="scientific">Kibdelosporangium aridum</name>
    <dbReference type="NCBI Taxonomy" id="2030"/>
    <lineage>
        <taxon>Bacteria</taxon>
        <taxon>Bacillati</taxon>
        <taxon>Actinomycetota</taxon>
        <taxon>Actinomycetes</taxon>
        <taxon>Pseudonocardiales</taxon>
        <taxon>Pseudonocardiaceae</taxon>
        <taxon>Kibdelosporangium</taxon>
    </lineage>
</organism>
<accession>A0A428Z322</accession>
<keyword evidence="4" id="KW-0472">Membrane</keyword>
<dbReference type="Pfam" id="PF05719">
    <property type="entry name" value="GPP34"/>
    <property type="match status" value="1"/>
</dbReference>
<evidence type="ECO:0000256" key="4">
    <source>
        <dbReference type="ARBA" id="ARBA00023136"/>
    </source>
</evidence>
<dbReference type="GO" id="GO:0005737">
    <property type="term" value="C:cytoplasm"/>
    <property type="evidence" value="ECO:0007669"/>
    <property type="project" value="UniProtKB-ARBA"/>
</dbReference>
<name>A0A428Z322_KIBAR</name>
<dbReference type="Proteomes" id="UP000287547">
    <property type="component" value="Unassembled WGS sequence"/>
</dbReference>
<dbReference type="EMBL" id="QHKI01000029">
    <property type="protein sequence ID" value="RSM80364.1"/>
    <property type="molecule type" value="Genomic_DNA"/>
</dbReference>
<dbReference type="GO" id="GO:0012505">
    <property type="term" value="C:endomembrane system"/>
    <property type="evidence" value="ECO:0007669"/>
    <property type="project" value="UniProtKB-ARBA"/>
</dbReference>
<dbReference type="InterPro" id="IPR008628">
    <property type="entry name" value="GPP34-like"/>
</dbReference>
<proteinExistence type="predicted"/>
<dbReference type="InterPro" id="IPR038261">
    <property type="entry name" value="GPP34-like_sf"/>
</dbReference>
<comment type="subcellular location">
    <subcellularLocation>
        <location evidence="1">Golgi apparatus membrane</location>
        <topology evidence="1">Peripheral membrane protein</topology>
        <orientation evidence="1">Cytoplasmic side</orientation>
    </subcellularLocation>
</comment>
<gene>
    <name evidence="5" type="ORF">DMH04_29970</name>
</gene>
<keyword evidence="2" id="KW-0333">Golgi apparatus</keyword>
<evidence type="ECO:0000313" key="6">
    <source>
        <dbReference type="Proteomes" id="UP000287547"/>
    </source>
</evidence>
<evidence type="ECO:0008006" key="7">
    <source>
        <dbReference type="Google" id="ProtNLM"/>
    </source>
</evidence>
<sequence>MSVLPGEYLGTAPVTGRAPSSSSHLRLADEFFLVAHNHDSATIVPRLHDTGIELGLAGALLAELVLERRLEIVDGRVIVFNPAPPADQLAASMLRDIVMEPPHSIRIWLEYLSQDARDKVGSRLHVAGHLAQVRQRKWWGGPAVQYRAVNAEQALIPEVRLHDLLARPHPGIEFTRISMDHKLMQDVTLAALAHSTGLLPALLWYHGPHRARSQLDEMRRALPAPLLELAKQTEAAVGDAVLGRRR</sequence>
<dbReference type="Gene3D" id="1.10.3630.10">
    <property type="entry name" value="yeast vps74-n-term truncation variant domain like"/>
    <property type="match status" value="1"/>
</dbReference>
<dbReference type="OrthoDB" id="3669392at2"/>